<dbReference type="EMBL" id="ARZA01000227">
    <property type="protein sequence ID" value="EOC99894.1"/>
    <property type="molecule type" value="Genomic_DNA"/>
</dbReference>
<dbReference type="PATRIC" id="fig|1304284.3.peg.2011"/>
<feature type="transmembrane region" description="Helical" evidence="6">
    <location>
        <begin position="43"/>
        <end position="62"/>
    </location>
</feature>
<accession>R1CC63</accession>
<keyword evidence="6" id="KW-0961">Cell wall biogenesis/degradation</keyword>
<feature type="transmembrane region" description="Helical" evidence="6">
    <location>
        <begin position="101"/>
        <end position="125"/>
    </location>
</feature>
<dbReference type="GO" id="GO:0051301">
    <property type="term" value="P:cell division"/>
    <property type="evidence" value="ECO:0007669"/>
    <property type="project" value="UniProtKB-KW"/>
</dbReference>
<dbReference type="HAMAP" id="MF_02079">
    <property type="entry name" value="PGT_RodA"/>
    <property type="match status" value="1"/>
</dbReference>
<comment type="catalytic activity">
    <reaction evidence="6">
        <text>[GlcNAc-(1-&gt;4)-Mur2Ac(oyl-L-Ala-gamma-D-Glu-L-Lys-D-Ala-D-Ala)](n)-di-trans,octa-cis-undecaprenyl diphosphate + beta-D-GlcNAc-(1-&gt;4)-Mur2Ac(oyl-L-Ala-gamma-D-Glu-L-Lys-D-Ala-D-Ala)-di-trans,octa-cis-undecaprenyl diphosphate = [GlcNAc-(1-&gt;4)-Mur2Ac(oyl-L-Ala-gamma-D-Glu-L-Lys-D-Ala-D-Ala)](n+1)-di-trans,octa-cis-undecaprenyl diphosphate + di-trans,octa-cis-undecaprenyl diphosphate + H(+)</text>
        <dbReference type="Rhea" id="RHEA:23708"/>
        <dbReference type="Rhea" id="RHEA-COMP:9602"/>
        <dbReference type="Rhea" id="RHEA-COMP:9603"/>
        <dbReference type="ChEBI" id="CHEBI:15378"/>
        <dbReference type="ChEBI" id="CHEBI:58405"/>
        <dbReference type="ChEBI" id="CHEBI:60033"/>
        <dbReference type="ChEBI" id="CHEBI:78435"/>
        <dbReference type="EC" id="2.4.99.28"/>
    </reaction>
</comment>
<sequence>MPKLGKKFWKKFDFTLLITVILLNIIGIIMIKSAAPDTQHLKMQAIAFTLGIFAIVFFTFFNYETFGKLYIPIYIFSNLLLVAVLIFGFGEEQWGARSWLAIGSFTFQPSEIAKFGIIISVAKFIDKNKEQINEIGTLIKILIFAFIPVGLILMQPDYGTAFVFIFFIFIMIFTAGLDYKYVLYAAIAGIISSPALWFTLKPYQRDRILDFFNPSRDPMGSGYQVIQSKMAIGSGKIFGRGLFHGKLTQSKYIPQQHTDFIFAVIGEELGFIGGLAVLLLYFIMIYRLIKIARNAKDLFGSLIVIGIASMMIFHIFENIGMTMGLTPVTGIPLPFLSYGGTFLLANMVSIGIALSVATKKDGINF</sequence>
<dbReference type="OrthoDB" id="9812661at2"/>
<evidence type="ECO:0000313" key="8">
    <source>
        <dbReference type="Proteomes" id="UP000013378"/>
    </source>
</evidence>
<protein>
    <recommendedName>
        <fullName evidence="6">Peptidoglycan glycosyltransferase RodA</fullName>
        <shortName evidence="6">PGT</shortName>
        <ecNumber evidence="6">2.4.99.28</ecNumber>
    </recommendedName>
    <alternativeName>
        <fullName evidence="6">Cell elongation protein RodA</fullName>
    </alternativeName>
    <alternativeName>
        <fullName evidence="6">Cell wall polymerase</fullName>
    </alternativeName>
    <alternativeName>
        <fullName evidence="6">Peptidoglycan polymerase</fullName>
        <shortName evidence="6">PG polymerase</shortName>
    </alternativeName>
</protein>
<dbReference type="GO" id="GO:0008955">
    <property type="term" value="F:peptidoglycan glycosyltransferase activity"/>
    <property type="evidence" value="ECO:0007669"/>
    <property type="project" value="UniProtKB-UniRule"/>
</dbReference>
<evidence type="ECO:0000256" key="4">
    <source>
        <dbReference type="ARBA" id="ARBA00022989"/>
    </source>
</evidence>
<keyword evidence="8" id="KW-1185">Reference proteome</keyword>
<dbReference type="UniPathway" id="UPA00219"/>
<dbReference type="GO" id="GO:0005886">
    <property type="term" value="C:plasma membrane"/>
    <property type="evidence" value="ECO:0007669"/>
    <property type="project" value="UniProtKB-SubCell"/>
</dbReference>
<feature type="transmembrane region" description="Helical" evidence="6">
    <location>
        <begin position="69"/>
        <end position="89"/>
    </location>
</feature>
<feature type="transmembrane region" description="Helical" evidence="6">
    <location>
        <begin position="336"/>
        <end position="357"/>
    </location>
</feature>
<reference evidence="7 8" key="1">
    <citation type="journal article" date="2015" name="Geomicrobiol. J.">
        <title>Caldisalinibacter kiritimatiensis gen. nov., sp. nov., a moderately thermohalophilic thiosulfate-reducing bacterium from a hypersaline microbial mat.</title>
        <authorList>
            <person name="Ben Hania W."/>
            <person name="Joseph M."/>
            <person name="Fiebig A."/>
            <person name="Bunk B."/>
            <person name="Klenk H.-P."/>
            <person name="Fardeau M.-L."/>
            <person name="Spring S."/>
        </authorList>
    </citation>
    <scope>NUCLEOTIDE SEQUENCE [LARGE SCALE GENOMIC DNA]</scope>
    <source>
        <strain evidence="7 8">L21-TH-D2</strain>
    </source>
</reference>
<dbReference type="InterPro" id="IPR001182">
    <property type="entry name" value="FtsW/RodA"/>
</dbReference>
<dbReference type="PANTHER" id="PTHR30474:SF1">
    <property type="entry name" value="PEPTIDOGLYCAN GLYCOSYLTRANSFERASE MRDB"/>
    <property type="match status" value="1"/>
</dbReference>
<keyword evidence="2 6" id="KW-0812">Transmembrane</keyword>
<dbReference type="InterPro" id="IPR011923">
    <property type="entry name" value="RodA/MrdB"/>
</dbReference>
<keyword evidence="6" id="KW-1003">Cell membrane</keyword>
<evidence type="ECO:0000256" key="3">
    <source>
        <dbReference type="ARBA" id="ARBA00022960"/>
    </source>
</evidence>
<comment type="subcellular location">
    <subcellularLocation>
        <location evidence="6">Cell membrane</location>
        <topology evidence="6">Multi-pass membrane protein</topology>
    </subcellularLocation>
    <subcellularLocation>
        <location evidence="1">Membrane</location>
        <topology evidence="1">Multi-pass membrane protein</topology>
    </subcellularLocation>
</comment>
<dbReference type="Pfam" id="PF01098">
    <property type="entry name" value="FTSW_RODA_SPOVE"/>
    <property type="match status" value="1"/>
</dbReference>
<dbReference type="PANTHER" id="PTHR30474">
    <property type="entry name" value="CELL CYCLE PROTEIN"/>
    <property type="match status" value="1"/>
</dbReference>
<comment type="similarity">
    <text evidence="6">Belongs to the SEDS family. MrdB/RodA subfamily.</text>
</comment>
<keyword evidence="5 6" id="KW-0472">Membrane</keyword>
<dbReference type="NCBIfam" id="TIGR02210">
    <property type="entry name" value="rodA_shape"/>
    <property type="match status" value="1"/>
</dbReference>
<keyword evidence="7" id="KW-0132">Cell division</keyword>
<dbReference type="GO" id="GO:0071555">
    <property type="term" value="P:cell wall organization"/>
    <property type="evidence" value="ECO:0007669"/>
    <property type="project" value="UniProtKB-KW"/>
</dbReference>
<dbReference type="GO" id="GO:0009252">
    <property type="term" value="P:peptidoglycan biosynthetic process"/>
    <property type="evidence" value="ECO:0007669"/>
    <property type="project" value="UniProtKB-UniRule"/>
</dbReference>
<feature type="transmembrane region" description="Helical" evidence="6">
    <location>
        <begin position="137"/>
        <end position="154"/>
    </location>
</feature>
<evidence type="ECO:0000256" key="6">
    <source>
        <dbReference type="HAMAP-Rule" id="MF_02079"/>
    </source>
</evidence>
<dbReference type="GO" id="GO:0032153">
    <property type="term" value="C:cell division site"/>
    <property type="evidence" value="ECO:0007669"/>
    <property type="project" value="TreeGrafter"/>
</dbReference>
<dbReference type="eggNOG" id="COG0772">
    <property type="taxonomic scope" value="Bacteria"/>
</dbReference>
<feature type="transmembrane region" description="Helical" evidence="6">
    <location>
        <begin position="298"/>
        <end position="316"/>
    </location>
</feature>
<keyword evidence="6" id="KW-0573">Peptidoglycan synthesis</keyword>
<gene>
    <name evidence="6" type="primary">rodA</name>
    <name evidence="7" type="ORF">L21TH_2046</name>
</gene>
<keyword evidence="6" id="KW-0808">Transferase</keyword>
<dbReference type="GO" id="GO:0015648">
    <property type="term" value="F:lipid-linked peptidoglycan transporter activity"/>
    <property type="evidence" value="ECO:0007669"/>
    <property type="project" value="TreeGrafter"/>
</dbReference>
<dbReference type="STRING" id="1304284.L21TH_2046"/>
<feature type="transmembrane region" description="Helical" evidence="6">
    <location>
        <begin position="182"/>
        <end position="200"/>
    </location>
</feature>
<organism evidence="7 8">
    <name type="scientific">Caldisalinibacter kiritimatiensis</name>
    <dbReference type="NCBI Taxonomy" id="1304284"/>
    <lineage>
        <taxon>Bacteria</taxon>
        <taxon>Bacillati</taxon>
        <taxon>Bacillota</taxon>
        <taxon>Tissierellia</taxon>
        <taxon>Tissierellales</taxon>
        <taxon>Thermohalobacteraceae</taxon>
        <taxon>Caldisalinibacter</taxon>
    </lineage>
</organism>
<dbReference type="GO" id="GO:0008360">
    <property type="term" value="P:regulation of cell shape"/>
    <property type="evidence" value="ECO:0007669"/>
    <property type="project" value="UniProtKB-KW"/>
</dbReference>
<proteinExistence type="inferred from homology"/>
<name>R1CC63_9FIRM</name>
<dbReference type="EC" id="2.4.99.28" evidence="6"/>
<keyword evidence="7" id="KW-0131">Cell cycle</keyword>
<evidence type="ECO:0000256" key="1">
    <source>
        <dbReference type="ARBA" id="ARBA00004141"/>
    </source>
</evidence>
<dbReference type="AlphaFoldDB" id="R1CC63"/>
<evidence type="ECO:0000313" key="7">
    <source>
        <dbReference type="EMBL" id="EOC99894.1"/>
    </source>
</evidence>
<keyword evidence="4 6" id="KW-1133">Transmembrane helix</keyword>
<comment type="function">
    <text evidence="6">Peptidoglycan polymerase that is essential for cell wall elongation.</text>
</comment>
<comment type="caution">
    <text evidence="7">The sequence shown here is derived from an EMBL/GenBank/DDBJ whole genome shotgun (WGS) entry which is preliminary data.</text>
</comment>
<feature type="transmembrane region" description="Helical" evidence="6">
    <location>
        <begin position="12"/>
        <end position="31"/>
    </location>
</feature>
<keyword evidence="3 6" id="KW-0133">Cell shape</keyword>
<evidence type="ECO:0000256" key="2">
    <source>
        <dbReference type="ARBA" id="ARBA00022692"/>
    </source>
</evidence>
<comment type="pathway">
    <text evidence="6">Cell wall biogenesis; peptidoglycan biosynthesis.</text>
</comment>
<feature type="transmembrane region" description="Helical" evidence="6">
    <location>
        <begin position="260"/>
        <end position="286"/>
    </location>
</feature>
<feature type="transmembrane region" description="Helical" evidence="6">
    <location>
        <begin position="160"/>
        <end position="177"/>
    </location>
</feature>
<evidence type="ECO:0000256" key="5">
    <source>
        <dbReference type="ARBA" id="ARBA00023136"/>
    </source>
</evidence>
<keyword evidence="6" id="KW-0328">Glycosyltransferase</keyword>
<dbReference type="Proteomes" id="UP000013378">
    <property type="component" value="Unassembled WGS sequence"/>
</dbReference>